<dbReference type="STRING" id="505317.OA57_07400"/>
<keyword evidence="2" id="KW-0800">Toxin</keyword>
<keyword evidence="7" id="KW-1185">Reference proteome</keyword>
<comment type="caution">
    <text evidence="6">The sequence shown here is derived from an EMBL/GenBank/DDBJ whole genome shotgun (WGS) entry which is preliminary data.</text>
</comment>
<organism evidence="6 7">
    <name type="scientific">Chelonobacter oris</name>
    <dbReference type="NCBI Taxonomy" id="505317"/>
    <lineage>
        <taxon>Bacteria</taxon>
        <taxon>Pseudomonadati</taxon>
        <taxon>Pseudomonadota</taxon>
        <taxon>Gammaproteobacteria</taxon>
        <taxon>Pasteurellales</taxon>
        <taxon>Pasteurellaceae</taxon>
        <taxon>Chelonobacter</taxon>
    </lineage>
</organism>
<evidence type="ECO:0000256" key="4">
    <source>
        <dbReference type="ARBA" id="ARBA00023026"/>
    </source>
</evidence>
<proteinExistence type="predicted"/>
<keyword evidence="3" id="KW-1266">Target cell cytoplasm</keyword>
<dbReference type="Pfam" id="PF04829">
    <property type="entry name" value="PT-VENN"/>
    <property type="match status" value="1"/>
</dbReference>
<feature type="domain" description="VENN motif-containing" evidence="5">
    <location>
        <begin position="73"/>
        <end position="119"/>
    </location>
</feature>
<dbReference type="OrthoDB" id="5679123at2"/>
<dbReference type="InterPro" id="IPR006914">
    <property type="entry name" value="VENN_dom"/>
</dbReference>
<dbReference type="RefSeq" id="WP_034615747.1">
    <property type="nucleotide sequence ID" value="NZ_JSUM01000012.1"/>
</dbReference>
<comment type="subcellular location">
    <subcellularLocation>
        <location evidence="1">Target cell</location>
        <location evidence="1">Target cell cytoplasm</location>
    </subcellularLocation>
</comment>
<dbReference type="GO" id="GO:0090729">
    <property type="term" value="F:toxin activity"/>
    <property type="evidence" value="ECO:0007669"/>
    <property type="project" value="UniProtKB-KW"/>
</dbReference>
<name>A0A0A3ALB8_9PAST</name>
<gene>
    <name evidence="6" type="ORF">OA57_07400</name>
</gene>
<sequence>MIINNINNIKFLSGINHGKHRNASANVIAHTLLGAIEASATGNNALVGAAGSATAELTAPILTERLYGKSVKGLTESQKETVLTLSQIVSGLSGTLIGDGTQSAVVSAEIGKRAVENNWIKHMMKNPQIANDMLFSELAKEKQDEVEKEISKQSLKELADRGIPHYLASSIALGEASAKIAINTRNADLFGGYEISPNMTSKPSRIISMETGWIVNLKKEDLGDNLSRVISNTLEGQSVGVKGCYYGVCFGFSETISPEPKKLFSIGTGIGYSAGSDKMDKIK</sequence>
<evidence type="ECO:0000256" key="2">
    <source>
        <dbReference type="ARBA" id="ARBA00022656"/>
    </source>
</evidence>
<protein>
    <recommendedName>
        <fullName evidence="5">VENN motif-containing domain-containing protein</fullName>
    </recommendedName>
</protein>
<evidence type="ECO:0000259" key="5">
    <source>
        <dbReference type="Pfam" id="PF04829"/>
    </source>
</evidence>
<evidence type="ECO:0000313" key="6">
    <source>
        <dbReference type="EMBL" id="KGQ70153.1"/>
    </source>
</evidence>
<keyword evidence="4" id="KW-0843">Virulence</keyword>
<dbReference type="Proteomes" id="UP000030380">
    <property type="component" value="Unassembled WGS sequence"/>
</dbReference>
<dbReference type="AlphaFoldDB" id="A0A0A3ALB8"/>
<dbReference type="EMBL" id="JSUM01000012">
    <property type="protein sequence ID" value="KGQ70153.1"/>
    <property type="molecule type" value="Genomic_DNA"/>
</dbReference>
<reference evidence="6 7" key="1">
    <citation type="submission" date="2014-11" db="EMBL/GenBank/DDBJ databases">
        <title>Draft genome sequence of Chelonobacter oris 1662T, associated with respiratory disease in Hermann's Tortoises.</title>
        <authorList>
            <person name="Kudirkiene E."/>
            <person name="Hansen M.J."/>
            <person name="Bojesen A.M."/>
        </authorList>
    </citation>
    <scope>NUCLEOTIDE SEQUENCE [LARGE SCALE GENOMIC DNA]</scope>
    <source>
        <strain evidence="6 7">1662</strain>
    </source>
</reference>
<accession>A0A0A3ALB8</accession>
<evidence type="ECO:0000313" key="7">
    <source>
        <dbReference type="Proteomes" id="UP000030380"/>
    </source>
</evidence>
<evidence type="ECO:0000256" key="3">
    <source>
        <dbReference type="ARBA" id="ARBA00022913"/>
    </source>
</evidence>
<evidence type="ECO:0000256" key="1">
    <source>
        <dbReference type="ARBA" id="ARBA00004219"/>
    </source>
</evidence>